<dbReference type="VEuPathDB" id="FungiDB:EYZ11_007109"/>
<proteinExistence type="predicted"/>
<dbReference type="GeneID" id="54333222"/>
<dbReference type="Proteomes" id="UP000324241">
    <property type="component" value="Unassembled WGS sequence"/>
</dbReference>
<evidence type="ECO:0000313" key="1">
    <source>
        <dbReference type="EMBL" id="KAA8643747.1"/>
    </source>
</evidence>
<evidence type="ECO:0000313" key="2">
    <source>
        <dbReference type="Proteomes" id="UP000324241"/>
    </source>
</evidence>
<sequence length="125" mass="13640">MYLKRIGRVLGRKADDNAQAQACRVSQQGTPGGVAQLSSFQESSRTLWITLCENYEGEEEDPVLDEQLLGGPVPLSFLGHAAQLRRFEFTAAMYGAAGPSERTSFLVRPIGHTDPTSATCLNRLL</sequence>
<gene>
    <name evidence="1" type="ORF">ATNIH1004_010521</name>
</gene>
<reference evidence="1 2" key="1">
    <citation type="submission" date="2019-08" db="EMBL/GenBank/DDBJ databases">
        <title>The genome sequence of a newly discovered highly antifungal drug resistant Aspergillus species, Aspergillus tanneri NIH 1004.</title>
        <authorList>
            <person name="Mounaud S."/>
            <person name="Singh I."/>
            <person name="Joardar V."/>
            <person name="Pakala S."/>
            <person name="Pakala S."/>
            <person name="Venepally P."/>
            <person name="Chung J.K."/>
            <person name="Losada L."/>
            <person name="Nierman W.C."/>
        </authorList>
    </citation>
    <scope>NUCLEOTIDE SEQUENCE [LARGE SCALE GENOMIC DNA]</scope>
    <source>
        <strain evidence="1 2">NIH1004</strain>
    </source>
</reference>
<accession>A0A5M9MLX1</accession>
<protein>
    <submittedName>
        <fullName evidence="1">Uncharacterized protein</fullName>
    </submittedName>
</protein>
<dbReference type="EMBL" id="QUQM01000005">
    <property type="protein sequence ID" value="KAA8643747.1"/>
    <property type="molecule type" value="Genomic_DNA"/>
</dbReference>
<comment type="caution">
    <text evidence="1">The sequence shown here is derived from an EMBL/GenBank/DDBJ whole genome shotgun (WGS) entry which is preliminary data.</text>
</comment>
<dbReference type="RefSeq" id="XP_033423108.1">
    <property type="nucleotide sequence ID" value="XM_033575090.1"/>
</dbReference>
<dbReference type="AlphaFoldDB" id="A0A5M9MLX1"/>
<name>A0A5M9MLX1_9EURO</name>
<organism evidence="1 2">
    <name type="scientific">Aspergillus tanneri</name>
    <dbReference type="NCBI Taxonomy" id="1220188"/>
    <lineage>
        <taxon>Eukaryota</taxon>
        <taxon>Fungi</taxon>
        <taxon>Dikarya</taxon>
        <taxon>Ascomycota</taxon>
        <taxon>Pezizomycotina</taxon>
        <taxon>Eurotiomycetes</taxon>
        <taxon>Eurotiomycetidae</taxon>
        <taxon>Eurotiales</taxon>
        <taxon>Aspergillaceae</taxon>
        <taxon>Aspergillus</taxon>
        <taxon>Aspergillus subgen. Circumdati</taxon>
    </lineage>
</organism>